<gene>
    <name evidence="3" type="ORF">BOKJ2_LOCUS604</name>
</gene>
<comment type="caution">
    <text evidence="3">The sequence shown here is derived from an EMBL/GenBank/DDBJ whole genome shotgun (WGS) entry which is preliminary data.</text>
</comment>
<dbReference type="SUPFAM" id="SSF52833">
    <property type="entry name" value="Thioredoxin-like"/>
    <property type="match status" value="1"/>
</dbReference>
<feature type="region of interest" description="Disordered" evidence="1">
    <location>
        <begin position="93"/>
        <end position="122"/>
    </location>
</feature>
<feature type="region of interest" description="Disordered" evidence="1">
    <location>
        <begin position="439"/>
        <end position="460"/>
    </location>
</feature>
<evidence type="ECO:0000313" key="4">
    <source>
        <dbReference type="Proteomes" id="UP000614601"/>
    </source>
</evidence>
<reference evidence="3" key="1">
    <citation type="submission" date="2020-09" db="EMBL/GenBank/DDBJ databases">
        <authorList>
            <person name="Kikuchi T."/>
        </authorList>
    </citation>
    <scope>NUCLEOTIDE SEQUENCE</scope>
    <source>
        <strain evidence="3">SH1</strain>
    </source>
</reference>
<evidence type="ECO:0000256" key="1">
    <source>
        <dbReference type="SAM" id="MobiDB-lite"/>
    </source>
</evidence>
<dbReference type="Gene3D" id="3.40.30.10">
    <property type="entry name" value="Glutaredoxin"/>
    <property type="match status" value="1"/>
</dbReference>
<evidence type="ECO:0000313" key="3">
    <source>
        <dbReference type="EMBL" id="CAD5205920.1"/>
    </source>
</evidence>
<feature type="signal peptide" evidence="2">
    <location>
        <begin position="1"/>
        <end position="27"/>
    </location>
</feature>
<dbReference type="OrthoDB" id="418495at2759"/>
<feature type="chain" id="PRO_5036408192" description="Glutaredoxin domain-containing protein" evidence="2">
    <location>
        <begin position="28"/>
        <end position="755"/>
    </location>
</feature>
<proteinExistence type="predicted"/>
<keyword evidence="2" id="KW-0732">Signal</keyword>
<feature type="region of interest" description="Disordered" evidence="1">
    <location>
        <begin position="584"/>
        <end position="622"/>
    </location>
</feature>
<dbReference type="EMBL" id="CAJFDH010000001">
    <property type="protein sequence ID" value="CAD5205920.1"/>
    <property type="molecule type" value="Genomic_DNA"/>
</dbReference>
<dbReference type="EMBL" id="CAJFCW020000001">
    <property type="protein sequence ID" value="CAG9079818.1"/>
    <property type="molecule type" value="Genomic_DNA"/>
</dbReference>
<evidence type="ECO:0008006" key="5">
    <source>
        <dbReference type="Google" id="ProtNLM"/>
    </source>
</evidence>
<dbReference type="AlphaFoldDB" id="A0A811JRK4"/>
<feature type="region of interest" description="Disordered" evidence="1">
    <location>
        <begin position="378"/>
        <end position="425"/>
    </location>
</feature>
<feature type="compositionally biased region" description="Gly residues" evidence="1">
    <location>
        <begin position="405"/>
        <end position="416"/>
    </location>
</feature>
<name>A0A811JRK4_9BILA</name>
<dbReference type="Proteomes" id="UP000614601">
    <property type="component" value="Unassembled WGS sequence"/>
</dbReference>
<feature type="region of interest" description="Disordered" evidence="1">
    <location>
        <begin position="726"/>
        <end position="755"/>
    </location>
</feature>
<protein>
    <recommendedName>
        <fullName evidence="5">Glutaredoxin domain-containing protein</fullName>
    </recommendedName>
</protein>
<keyword evidence="4" id="KW-1185">Reference proteome</keyword>
<organism evidence="3 4">
    <name type="scientific">Bursaphelenchus okinawaensis</name>
    <dbReference type="NCBI Taxonomy" id="465554"/>
    <lineage>
        <taxon>Eukaryota</taxon>
        <taxon>Metazoa</taxon>
        <taxon>Ecdysozoa</taxon>
        <taxon>Nematoda</taxon>
        <taxon>Chromadorea</taxon>
        <taxon>Rhabditida</taxon>
        <taxon>Tylenchina</taxon>
        <taxon>Tylenchomorpha</taxon>
        <taxon>Aphelenchoidea</taxon>
        <taxon>Aphelenchoididae</taxon>
        <taxon>Bursaphelenchus</taxon>
    </lineage>
</organism>
<sequence>MKPRSWTLRPYYLTILLLLSTFTRCYASPNPQWPQSNSEFYSNSYQSQNGYVPPTSFGNSNYGAFNRPFITRPMNGNGFVSYGNGFGGSYSGMGTATNNEPPPSPHESEVGRASVPAAPDPVGPTMPAVPPPSPGMNMEMAGMGSNSQPTASNMNSGNMNNMNMAGGGMSPNGMGAAGQMGQMGYGQGMNRNMWNMNNNGYGSSLYNQPCYGPNCPMQGLNTGGYDLTGLGGLGGLTGMGSNIGQNPTEDSGEESNEIAAGQDMEQSNLQKYAEYLDLVNRRYGIGMPGQGNNNMPGPTQSTGQWNNMNNMGMMNNMNMGMMGMNNMGMGYNGMPDGIGMNGNGMGGPNGMNGPNGMVGGISGLNGLPGPNGMSGPNGIPGPIPNGLNGLNSGTGMGNGPSSLAGSGGISTMGGPGEPSAATGLSAGVVDGGAIKSGSISSTGSGAGGSDGAVPGPTPAANAPSGMGSLLMGRNLGFGTYPYSGTSQGGYLPNIYENPYPIQWPMQGNYGSLTNMGPINTWENPYGQMGGLMGSQGGLMGSQMGQTGTIQPDYIPYGYSNIRYPLQQQVRPSINYPVRWNVETTAGPPVLPPEVPSSKSKEKSAEISGSQEKTHQPPNTPTATSIQALTQQIRRLPAVLYVDSKDQEGRRIENMLRDTYGLPLVSFYVDKIDKPKTVEKYLHQLTAHKGMPYLFICGTFIGSLEHVDNYHKNKQIPQLVEYVCGESKDKKTQHSHKDKSSKKPKEKRSRSRRIPG</sequence>
<dbReference type="PROSITE" id="PS51354">
    <property type="entry name" value="GLUTAREDOXIN_2"/>
    <property type="match status" value="1"/>
</dbReference>
<dbReference type="Proteomes" id="UP000783686">
    <property type="component" value="Unassembled WGS sequence"/>
</dbReference>
<dbReference type="InterPro" id="IPR036249">
    <property type="entry name" value="Thioredoxin-like_sf"/>
</dbReference>
<evidence type="ECO:0000256" key="2">
    <source>
        <dbReference type="SAM" id="SignalP"/>
    </source>
</evidence>
<accession>A0A811JRK4</accession>
<feature type="compositionally biased region" description="Basic residues" evidence="1">
    <location>
        <begin position="732"/>
        <end position="755"/>
    </location>
</feature>